<feature type="signal peptide" evidence="1">
    <location>
        <begin position="1"/>
        <end position="25"/>
    </location>
</feature>
<proteinExistence type="predicted"/>
<feature type="chain" id="PRO_5042099857" evidence="1">
    <location>
        <begin position="26"/>
        <end position="338"/>
    </location>
</feature>
<evidence type="ECO:0000313" key="2">
    <source>
        <dbReference type="EMBL" id="MDQ0314148.1"/>
    </source>
</evidence>
<dbReference type="EMBL" id="JAUSUL010000001">
    <property type="protein sequence ID" value="MDQ0314148.1"/>
    <property type="molecule type" value="Genomic_DNA"/>
</dbReference>
<protein>
    <submittedName>
        <fullName evidence="2">TRAP transporter TAXI family solute receptor</fullName>
    </submittedName>
</protein>
<dbReference type="PANTHER" id="PTHR42941:SF1">
    <property type="entry name" value="SLL1037 PROTEIN"/>
    <property type="match status" value="1"/>
</dbReference>
<reference evidence="2" key="1">
    <citation type="submission" date="2023-07" db="EMBL/GenBank/DDBJ databases">
        <title>Genomic Encyclopedia of Type Strains, Phase IV (KMG-IV): sequencing the most valuable type-strain genomes for metagenomic binning, comparative biology and taxonomic classification.</title>
        <authorList>
            <person name="Goeker M."/>
        </authorList>
    </citation>
    <scope>NUCLEOTIDE SEQUENCE</scope>
    <source>
        <strain evidence="2">DSM 21202</strain>
    </source>
</reference>
<dbReference type="SUPFAM" id="SSF53850">
    <property type="entry name" value="Periplasmic binding protein-like II"/>
    <property type="match status" value="1"/>
</dbReference>
<dbReference type="AlphaFoldDB" id="A0AAE3VLK5"/>
<evidence type="ECO:0000313" key="3">
    <source>
        <dbReference type="Proteomes" id="UP001229244"/>
    </source>
</evidence>
<comment type="caution">
    <text evidence="2">The sequence shown here is derived from an EMBL/GenBank/DDBJ whole genome shotgun (WGS) entry which is preliminary data.</text>
</comment>
<keyword evidence="3" id="KW-1185">Reference proteome</keyword>
<dbReference type="Pfam" id="PF16868">
    <property type="entry name" value="NMT1_3"/>
    <property type="match status" value="1"/>
</dbReference>
<dbReference type="PANTHER" id="PTHR42941">
    <property type="entry name" value="SLL1037 PROTEIN"/>
    <property type="match status" value="1"/>
</dbReference>
<keyword evidence="1" id="KW-0732">Signal</keyword>
<dbReference type="NCBIfam" id="TIGR02122">
    <property type="entry name" value="TRAP_TAXI"/>
    <property type="match status" value="1"/>
</dbReference>
<keyword evidence="2" id="KW-0675">Receptor</keyword>
<accession>A0AAE3VLK5</accession>
<sequence>MRTGIASAVTRVILLLLIAAGAARAQTVEMETGNAASMTNLVPQMLAETLRAEGIDLRIEPNRTLTRSALRLAAGEIDAAIVPPLTFIAMSRGDGPFRTAAEQASEASQALRSLFLFPAGIYQPIVWARSDVREWPDMKGKRVFVGPPAGAANQQIEGLLRLAGDLEPFRDYEPVRLRWAAAIQAFRDDTVDVLVIALPSGAAAVDELAASRPIRILGVPPDVVASEAWNVYLRRTGQVNATLSPEAYNGPVEMDGPLDLPANPMAFAVSADMDDELAHALTRTFWDNLDVYTETIGFLDQIDPADPFRATTIPLHPGAMRYYNEAGINIPRELKPTR</sequence>
<dbReference type="Proteomes" id="UP001229244">
    <property type="component" value="Unassembled WGS sequence"/>
</dbReference>
<dbReference type="RefSeq" id="WP_306883928.1">
    <property type="nucleotide sequence ID" value="NZ_JAUSUL010000001.1"/>
</dbReference>
<name>A0AAE3VLK5_9HYPH</name>
<gene>
    <name evidence="2" type="ORF">J2S73_000585</name>
</gene>
<dbReference type="InterPro" id="IPR011852">
    <property type="entry name" value="TRAP_TAXI"/>
</dbReference>
<organism evidence="2 3">
    <name type="scientific">Amorphus orientalis</name>
    <dbReference type="NCBI Taxonomy" id="649198"/>
    <lineage>
        <taxon>Bacteria</taxon>
        <taxon>Pseudomonadati</taxon>
        <taxon>Pseudomonadota</taxon>
        <taxon>Alphaproteobacteria</taxon>
        <taxon>Hyphomicrobiales</taxon>
        <taxon>Amorphaceae</taxon>
        <taxon>Amorphus</taxon>
    </lineage>
</organism>
<dbReference type="Gene3D" id="3.40.190.10">
    <property type="entry name" value="Periplasmic binding protein-like II"/>
    <property type="match status" value="2"/>
</dbReference>
<evidence type="ECO:0000256" key="1">
    <source>
        <dbReference type="SAM" id="SignalP"/>
    </source>
</evidence>